<dbReference type="Proteomes" id="UP000805704">
    <property type="component" value="Chromosome 12"/>
</dbReference>
<proteinExistence type="predicted"/>
<accession>A0ACB7FFL8</accession>
<evidence type="ECO:0000313" key="1">
    <source>
        <dbReference type="EMBL" id="KAG8012969.1"/>
    </source>
</evidence>
<name>A0ACB7FFL8_NIBAL</name>
<keyword evidence="2" id="KW-1185">Reference proteome</keyword>
<gene>
    <name evidence="1" type="ORF">GBF38_020970</name>
</gene>
<dbReference type="EMBL" id="CM024800">
    <property type="protein sequence ID" value="KAG8012969.1"/>
    <property type="molecule type" value="Genomic_DNA"/>
</dbReference>
<sequence>MWTRTRASRFGSDEPTYPVRNPNPTSVHVHSIGPDNPGKTVTSSPQTGGSKQAQTSQRAPSSLDRSHHTVTSRRRTLENSDKHRHFGVSPRSWMEVKLIPGIP</sequence>
<evidence type="ECO:0000313" key="2">
    <source>
        <dbReference type="Proteomes" id="UP000805704"/>
    </source>
</evidence>
<comment type="caution">
    <text evidence="1">The sequence shown here is derived from an EMBL/GenBank/DDBJ whole genome shotgun (WGS) entry which is preliminary data.</text>
</comment>
<protein>
    <submittedName>
        <fullName evidence="1">Uncharacterized protein</fullName>
    </submittedName>
</protein>
<reference evidence="1" key="1">
    <citation type="submission" date="2020-04" db="EMBL/GenBank/DDBJ databases">
        <title>A chromosome-scale assembly and high-density genetic map of the yellow drum (Nibea albiflora) genome.</title>
        <authorList>
            <person name="Xu D."/>
            <person name="Zhang W."/>
            <person name="Chen R."/>
            <person name="Tan P."/>
            <person name="Wang L."/>
            <person name="Song H."/>
            <person name="Tian L."/>
            <person name="Zhu Q."/>
            <person name="Wang B."/>
        </authorList>
    </citation>
    <scope>NUCLEOTIDE SEQUENCE</scope>
    <source>
        <strain evidence="1">ZJHYS-2018</strain>
    </source>
</reference>
<organism evidence="1 2">
    <name type="scientific">Nibea albiflora</name>
    <name type="common">Yellow drum</name>
    <name type="synonym">Corvina albiflora</name>
    <dbReference type="NCBI Taxonomy" id="240163"/>
    <lineage>
        <taxon>Eukaryota</taxon>
        <taxon>Metazoa</taxon>
        <taxon>Chordata</taxon>
        <taxon>Craniata</taxon>
        <taxon>Vertebrata</taxon>
        <taxon>Euteleostomi</taxon>
        <taxon>Actinopterygii</taxon>
        <taxon>Neopterygii</taxon>
        <taxon>Teleostei</taxon>
        <taxon>Neoteleostei</taxon>
        <taxon>Acanthomorphata</taxon>
        <taxon>Eupercaria</taxon>
        <taxon>Sciaenidae</taxon>
        <taxon>Nibea</taxon>
    </lineage>
</organism>